<dbReference type="EMBL" id="JBEPLM010000003">
    <property type="protein sequence ID" value="MET3593083.1"/>
    <property type="molecule type" value="Genomic_DNA"/>
</dbReference>
<protein>
    <submittedName>
        <fullName evidence="1">Uncharacterized protein</fullName>
    </submittedName>
</protein>
<proteinExistence type="predicted"/>
<gene>
    <name evidence="1" type="ORF">ABID26_002471</name>
</gene>
<evidence type="ECO:0000313" key="1">
    <source>
        <dbReference type="EMBL" id="MET3593083.1"/>
    </source>
</evidence>
<keyword evidence="2" id="KW-1185">Reference proteome</keyword>
<reference evidence="1 2" key="1">
    <citation type="submission" date="2024-06" db="EMBL/GenBank/DDBJ databases">
        <title>Genomic Encyclopedia of Type Strains, Phase IV (KMG-IV): sequencing the most valuable type-strain genomes for metagenomic binning, comparative biology and taxonomic classification.</title>
        <authorList>
            <person name="Goeker M."/>
        </authorList>
    </citation>
    <scope>NUCLEOTIDE SEQUENCE [LARGE SCALE GENOMIC DNA]</scope>
    <source>
        <strain evidence="1 2">DSM 29846</strain>
    </source>
</reference>
<dbReference type="Proteomes" id="UP001549036">
    <property type="component" value="Unassembled WGS sequence"/>
</dbReference>
<accession>A0ABV2HR70</accession>
<comment type="caution">
    <text evidence="1">The sequence shown here is derived from an EMBL/GenBank/DDBJ whole genome shotgun (WGS) entry which is preliminary data.</text>
</comment>
<sequence length="43" mass="4760">MSGRTEKGAKERDAAIFSAINYPRLRISGCTSISRRRDAVAFT</sequence>
<evidence type="ECO:0000313" key="2">
    <source>
        <dbReference type="Proteomes" id="UP001549036"/>
    </source>
</evidence>
<name>A0ABV2HR70_9HYPH</name>
<organism evidence="1 2">
    <name type="scientific">Mesorhizobium shonense</name>
    <dbReference type="NCBI Taxonomy" id="1209948"/>
    <lineage>
        <taxon>Bacteria</taxon>
        <taxon>Pseudomonadati</taxon>
        <taxon>Pseudomonadota</taxon>
        <taxon>Alphaproteobacteria</taxon>
        <taxon>Hyphomicrobiales</taxon>
        <taxon>Phyllobacteriaceae</taxon>
        <taxon>Mesorhizobium</taxon>
    </lineage>
</organism>